<dbReference type="EMBL" id="JAPNKE010000002">
    <property type="protein sequence ID" value="MCY1007904.1"/>
    <property type="molecule type" value="Genomic_DNA"/>
</dbReference>
<evidence type="ECO:0000313" key="3">
    <source>
        <dbReference type="Proteomes" id="UP001150924"/>
    </source>
</evidence>
<keyword evidence="3" id="KW-1185">Reference proteome</keyword>
<feature type="region of interest" description="Disordered" evidence="1">
    <location>
        <begin position="17"/>
        <end position="107"/>
    </location>
</feature>
<feature type="compositionally biased region" description="Low complexity" evidence="1">
    <location>
        <begin position="40"/>
        <end position="54"/>
    </location>
</feature>
<comment type="caution">
    <text evidence="2">The sequence shown here is derived from an EMBL/GenBank/DDBJ whole genome shotgun (WGS) entry which is preliminary data.</text>
</comment>
<proteinExistence type="predicted"/>
<name>A0A9X3IYT0_9BACT</name>
<feature type="compositionally biased region" description="Low complexity" evidence="1">
    <location>
        <begin position="62"/>
        <end position="71"/>
    </location>
</feature>
<accession>A0A9X3IYT0</accession>
<dbReference type="PANTHER" id="PTHR42754">
    <property type="entry name" value="ENDOGLUCANASE"/>
    <property type="match status" value="1"/>
</dbReference>
<reference evidence="2" key="1">
    <citation type="submission" date="2022-11" db="EMBL/GenBank/DDBJ databases">
        <title>Minimal conservation of predation-associated metabolite biosynthetic gene clusters underscores biosynthetic potential of Myxococcota including descriptions for ten novel species: Archangium lansinium sp. nov., Myxococcus landrumus sp. nov., Nannocystis bai.</title>
        <authorList>
            <person name="Ahearne A."/>
            <person name="Stevens C."/>
            <person name="Phillips K."/>
        </authorList>
    </citation>
    <scope>NUCLEOTIDE SEQUENCE</scope>
    <source>
        <strain evidence="2">Na p29</strain>
    </source>
</reference>
<sequence length="560" mass="55835">MSRRVVLLVAASVSCTRPNPLFALSEGDPSTAVDDDDDAPASGSADETAGTGVPTSGGGVSTQGSASTGSVDPTEGPADPTEGLPDPDSTSSTTAALTDGNDTCTSDCPDVDDECLGGLECSGKLEWLRRSGDAAIQQATDVAVLSDGSVVVVGNFTGELGTAPDVITATADPLEGDAFVLRLDPSGEQVWIRQLSGVGLQALDAVVALTDDRIAVAGHFGGQLLFDPHQADGLGKQPGFVAVLDPDGASSILHVFGGDDVAALDLAVTPGDDLVVVGGYAGELVLGADHSISFARDLFAVGLDPVAGPAWSWLPHSAADQTAHAVAVAPTGDVFVGGELESGLQIADINLLGQGLDGFIAGLDLEGVPQWGTQLGGPGDDRVRALAAAPDGSFVVAGVHGGGLDFGEGSLPAPGQGELGGYVAAFDGKGGLRWARSGFNLGAEPPGVAVDGTGRVVAYLPLGDEPIDLGGGPLGDAPGALLVKLTSAGNFVWGRHLVGQVATAGPGLGVGPAGEIAIAGAFDPELAHDPVQLVSAGQLDIYAGRFLPDLRPLCCPLRAP</sequence>
<organism evidence="2 3">
    <name type="scientific">Nannocystis pusilla</name>
    <dbReference type="NCBI Taxonomy" id="889268"/>
    <lineage>
        <taxon>Bacteria</taxon>
        <taxon>Pseudomonadati</taxon>
        <taxon>Myxococcota</taxon>
        <taxon>Polyangia</taxon>
        <taxon>Nannocystales</taxon>
        <taxon>Nannocystaceae</taxon>
        <taxon>Nannocystis</taxon>
    </lineage>
</organism>
<gene>
    <name evidence="2" type="ORF">OV079_20565</name>
</gene>
<dbReference type="AlphaFoldDB" id="A0A9X3IYT0"/>
<dbReference type="RefSeq" id="WP_267770545.1">
    <property type="nucleotide sequence ID" value="NZ_JAPNKE010000002.1"/>
</dbReference>
<feature type="compositionally biased region" description="Low complexity" evidence="1">
    <location>
        <begin position="84"/>
        <end position="99"/>
    </location>
</feature>
<dbReference type="PROSITE" id="PS51257">
    <property type="entry name" value="PROKAR_LIPOPROTEIN"/>
    <property type="match status" value="1"/>
</dbReference>
<dbReference type="Proteomes" id="UP001150924">
    <property type="component" value="Unassembled WGS sequence"/>
</dbReference>
<evidence type="ECO:0000313" key="2">
    <source>
        <dbReference type="EMBL" id="MCY1007904.1"/>
    </source>
</evidence>
<dbReference type="PANTHER" id="PTHR42754:SF1">
    <property type="entry name" value="LIPOPROTEIN"/>
    <property type="match status" value="1"/>
</dbReference>
<protein>
    <submittedName>
        <fullName evidence="2">Uncharacterized protein</fullName>
    </submittedName>
</protein>
<dbReference type="SUPFAM" id="SSF101898">
    <property type="entry name" value="NHL repeat"/>
    <property type="match status" value="1"/>
</dbReference>
<evidence type="ECO:0000256" key="1">
    <source>
        <dbReference type="SAM" id="MobiDB-lite"/>
    </source>
</evidence>